<dbReference type="InterPro" id="IPR036388">
    <property type="entry name" value="WH-like_DNA-bd_sf"/>
</dbReference>
<evidence type="ECO:0000259" key="3">
    <source>
        <dbReference type="PROSITE" id="PS50043"/>
    </source>
</evidence>
<dbReference type="SUPFAM" id="SSF52540">
    <property type="entry name" value="P-loop containing nucleoside triphosphate hydrolases"/>
    <property type="match status" value="1"/>
</dbReference>
<dbReference type="PROSITE" id="PS00622">
    <property type="entry name" value="HTH_LUXR_1"/>
    <property type="match status" value="1"/>
</dbReference>
<dbReference type="CDD" id="cd06170">
    <property type="entry name" value="LuxR_C_like"/>
    <property type="match status" value="1"/>
</dbReference>
<dbReference type="SUPFAM" id="SSF46894">
    <property type="entry name" value="C-terminal effector domain of the bipartite response regulators"/>
    <property type="match status" value="1"/>
</dbReference>
<dbReference type="Pfam" id="PF00196">
    <property type="entry name" value="GerE"/>
    <property type="match status" value="1"/>
</dbReference>
<dbReference type="InterPro" id="IPR000792">
    <property type="entry name" value="Tscrpt_reg_LuxR_C"/>
</dbReference>
<keyword evidence="1" id="KW-0547">Nucleotide-binding</keyword>
<dbReference type="GO" id="GO:0006355">
    <property type="term" value="P:regulation of DNA-templated transcription"/>
    <property type="evidence" value="ECO:0007669"/>
    <property type="project" value="InterPro"/>
</dbReference>
<accession>A0A8J3R3W8</accession>
<dbReference type="AlphaFoldDB" id="A0A8J3R3W8"/>
<feature type="domain" description="HTH luxR-type" evidence="3">
    <location>
        <begin position="801"/>
        <end position="866"/>
    </location>
</feature>
<protein>
    <submittedName>
        <fullName evidence="4">LuxR family transcriptional regulator</fullName>
    </submittedName>
</protein>
<dbReference type="InterPro" id="IPR041664">
    <property type="entry name" value="AAA_16"/>
</dbReference>
<dbReference type="Gene3D" id="1.25.40.10">
    <property type="entry name" value="Tetratricopeptide repeat domain"/>
    <property type="match status" value="1"/>
</dbReference>
<evidence type="ECO:0000313" key="5">
    <source>
        <dbReference type="Proteomes" id="UP000642748"/>
    </source>
</evidence>
<dbReference type="SUPFAM" id="SSF48452">
    <property type="entry name" value="TPR-like"/>
    <property type="match status" value="1"/>
</dbReference>
<dbReference type="GO" id="GO:0005524">
    <property type="term" value="F:ATP binding"/>
    <property type="evidence" value="ECO:0007669"/>
    <property type="project" value="UniProtKB-KW"/>
</dbReference>
<dbReference type="Pfam" id="PF13191">
    <property type="entry name" value="AAA_16"/>
    <property type="match status" value="1"/>
</dbReference>
<evidence type="ECO:0000313" key="4">
    <source>
        <dbReference type="EMBL" id="GIH21017.1"/>
    </source>
</evidence>
<name>A0A8J3R3W8_9ACTN</name>
<dbReference type="Gene3D" id="3.40.50.300">
    <property type="entry name" value="P-loop containing nucleotide triphosphate hydrolases"/>
    <property type="match status" value="1"/>
</dbReference>
<dbReference type="Proteomes" id="UP000642748">
    <property type="component" value="Unassembled WGS sequence"/>
</dbReference>
<dbReference type="PROSITE" id="PS50043">
    <property type="entry name" value="HTH_LUXR_2"/>
    <property type="match status" value="1"/>
</dbReference>
<sequence length="880" mass="95084">MYGEALAARAPDEPLERSVALAEMSRSLAECAEEGRIVLVTGEAGIGRSTLVRHFAQQRPGVGEPLIGLCDPLTRSRPLGPLYDIARQCGGRLAEVLASHGSDSNVFSALLDEVCRRGRTVVVFEDVHWADSATLGLLAFIGRRLDRVPALVVLTYRDDDLRTDHPLYTVLAGLPARLVRQIPLHPLSPAAVDVLARRKGAVGGDLYRLTGGNPLLVSEVLAADDEAGTPARVQALVQTRLAGLAEPAQQMIRLLAASPSGLDRGVLAKCGADDPAAQADGLATGLLVQTEEQLGFRYELLRRTVYGLLPIAVRRELNRAILDVLVASDADPARLAHHAAECGDEVVVLRYARMAGRRAAAGQSHRAAADHFKAALRYADQLSCQDRAELWELFAEHTFWAGDAATAIDARRAAVAIRQQLAQPAMVADNLRWLSRLFWWAGRRQDAERAAVSAVELLERTGTDGRQLALAYGNRAELGVQTKGPSRAIRWAAQALDVAERLHDSYAVAHALTDLGTARLAAGLVGGRDDLHRAHALARRHGLAGEAVRALTRLATYGVEQRDPRASGDLQRALRFATDHELLPAVRYLTAVRSRLRLDRGDWSGAEEDVRTALARPLRQGPFAAIALAVLGRVRARLGEPSAVESLRAANAQAVDADLRRKAPVTVAWAEYAWLTGAALDRGDLTSAFRLASRARHPWYAGELAWWLRRAGADPPVREWYAEPYRLLLNGDWRRAAQAWEDLACPYEQAEALASGSDPDGCLRALRLLDVLGAHGAARMLRRRMRALGELRIPRGPRPATAANPAGLTVRQAEVLRLLSVGLSNGEIAARLTLSERTVEHHVAAVLAKLSVGSRRAAATAAQRLGLVAAELGGPADQSK</sequence>
<gene>
    <name evidence="4" type="ORF">Raf01_91890</name>
</gene>
<dbReference type="Gene3D" id="1.10.10.10">
    <property type="entry name" value="Winged helix-like DNA-binding domain superfamily/Winged helix DNA-binding domain"/>
    <property type="match status" value="1"/>
</dbReference>
<reference evidence="4" key="1">
    <citation type="submission" date="2021-01" db="EMBL/GenBank/DDBJ databases">
        <title>Whole genome shotgun sequence of Rugosimonospora africana NBRC 104875.</title>
        <authorList>
            <person name="Komaki H."/>
            <person name="Tamura T."/>
        </authorList>
    </citation>
    <scope>NUCLEOTIDE SEQUENCE</scope>
    <source>
        <strain evidence="4">NBRC 104875</strain>
    </source>
</reference>
<dbReference type="GO" id="GO:0005737">
    <property type="term" value="C:cytoplasm"/>
    <property type="evidence" value="ECO:0007669"/>
    <property type="project" value="TreeGrafter"/>
</dbReference>
<keyword evidence="5" id="KW-1185">Reference proteome</keyword>
<dbReference type="PANTHER" id="PTHR16305:SF35">
    <property type="entry name" value="TRANSCRIPTIONAL ACTIVATOR DOMAIN"/>
    <property type="match status" value="1"/>
</dbReference>
<evidence type="ECO:0000256" key="2">
    <source>
        <dbReference type="ARBA" id="ARBA00022840"/>
    </source>
</evidence>
<dbReference type="PRINTS" id="PR00038">
    <property type="entry name" value="HTHLUXR"/>
</dbReference>
<keyword evidence="2" id="KW-0067">ATP-binding</keyword>
<evidence type="ECO:0000256" key="1">
    <source>
        <dbReference type="ARBA" id="ARBA00022741"/>
    </source>
</evidence>
<dbReference type="GO" id="GO:0003677">
    <property type="term" value="F:DNA binding"/>
    <property type="evidence" value="ECO:0007669"/>
    <property type="project" value="InterPro"/>
</dbReference>
<dbReference type="InterPro" id="IPR027417">
    <property type="entry name" value="P-loop_NTPase"/>
</dbReference>
<dbReference type="SMART" id="SM00421">
    <property type="entry name" value="HTH_LUXR"/>
    <property type="match status" value="1"/>
</dbReference>
<dbReference type="InterPro" id="IPR011990">
    <property type="entry name" value="TPR-like_helical_dom_sf"/>
</dbReference>
<dbReference type="GO" id="GO:0004016">
    <property type="term" value="F:adenylate cyclase activity"/>
    <property type="evidence" value="ECO:0007669"/>
    <property type="project" value="TreeGrafter"/>
</dbReference>
<dbReference type="EMBL" id="BONZ01000113">
    <property type="protein sequence ID" value="GIH21017.1"/>
    <property type="molecule type" value="Genomic_DNA"/>
</dbReference>
<organism evidence="4 5">
    <name type="scientific">Rugosimonospora africana</name>
    <dbReference type="NCBI Taxonomy" id="556532"/>
    <lineage>
        <taxon>Bacteria</taxon>
        <taxon>Bacillati</taxon>
        <taxon>Actinomycetota</taxon>
        <taxon>Actinomycetes</taxon>
        <taxon>Micromonosporales</taxon>
        <taxon>Micromonosporaceae</taxon>
        <taxon>Rugosimonospora</taxon>
    </lineage>
</organism>
<dbReference type="PANTHER" id="PTHR16305">
    <property type="entry name" value="TESTICULAR SOLUBLE ADENYLYL CYCLASE"/>
    <property type="match status" value="1"/>
</dbReference>
<dbReference type="InterPro" id="IPR016032">
    <property type="entry name" value="Sig_transdc_resp-reg_C-effctor"/>
</dbReference>
<proteinExistence type="predicted"/>
<comment type="caution">
    <text evidence="4">The sequence shown here is derived from an EMBL/GenBank/DDBJ whole genome shotgun (WGS) entry which is preliminary data.</text>
</comment>